<keyword evidence="2" id="KW-1133">Transmembrane helix</keyword>
<feature type="transmembrane region" description="Helical" evidence="2">
    <location>
        <begin position="140"/>
        <end position="167"/>
    </location>
</feature>
<evidence type="ECO:0000313" key="3">
    <source>
        <dbReference type="EMBL" id="GAA0289433.1"/>
    </source>
</evidence>
<evidence type="ECO:0000256" key="2">
    <source>
        <dbReference type="SAM" id="Phobius"/>
    </source>
</evidence>
<evidence type="ECO:0000256" key="1">
    <source>
        <dbReference type="SAM" id="MobiDB-lite"/>
    </source>
</evidence>
<comment type="caution">
    <text evidence="3">The sequence shown here is derived from an EMBL/GenBank/DDBJ whole genome shotgun (WGS) entry which is preliminary data.</text>
</comment>
<sequence length="283" mass="29044">MLVVSTLVGCLEVALAVVVVLLYVRTQPPPDTPVDHSALAAGLLSFGVITGVVAFLLSALFVLPAVALAGLPRRRSGGREAWWRVPPAVAVLVAPPVVGFAAYNRVEARSALLFWAAATAALSAGGLAARSRNPAQLRRVATWGSALVAGTGLLGALGLGTGLLPAYEPPLIGPATMPGTWVDHTGGTLVFTPDGRVTASGVGEHAPGDPPDGPSRRCAGSGTWTYAPGRDPRAQRVRVLVPGCAWPPEWSVGGTGSRPRIERPLGSPESGKRYGLRKATAGP</sequence>
<gene>
    <name evidence="3" type="ORF">GCM10010302_29750</name>
</gene>
<evidence type="ECO:0000313" key="4">
    <source>
        <dbReference type="Proteomes" id="UP001501867"/>
    </source>
</evidence>
<evidence type="ECO:0008006" key="5">
    <source>
        <dbReference type="Google" id="ProtNLM"/>
    </source>
</evidence>
<dbReference type="Proteomes" id="UP001501867">
    <property type="component" value="Unassembled WGS sequence"/>
</dbReference>
<organism evidence="3 4">
    <name type="scientific">Streptomyces polychromogenes</name>
    <dbReference type="NCBI Taxonomy" id="67342"/>
    <lineage>
        <taxon>Bacteria</taxon>
        <taxon>Bacillati</taxon>
        <taxon>Actinomycetota</taxon>
        <taxon>Actinomycetes</taxon>
        <taxon>Kitasatosporales</taxon>
        <taxon>Streptomycetaceae</taxon>
        <taxon>Streptomyces</taxon>
    </lineage>
</organism>
<feature type="transmembrane region" description="Helical" evidence="2">
    <location>
        <begin position="81"/>
        <end position="103"/>
    </location>
</feature>
<feature type="region of interest" description="Disordered" evidence="1">
    <location>
        <begin position="246"/>
        <end position="283"/>
    </location>
</feature>
<keyword evidence="2" id="KW-0472">Membrane</keyword>
<protein>
    <recommendedName>
        <fullName evidence="5">Integral membrane protein</fullName>
    </recommendedName>
</protein>
<accession>A0ABP3F0G0</accession>
<dbReference type="EMBL" id="BAAABV010000015">
    <property type="protein sequence ID" value="GAA0289433.1"/>
    <property type="molecule type" value="Genomic_DNA"/>
</dbReference>
<feature type="transmembrane region" description="Helical" evidence="2">
    <location>
        <begin position="109"/>
        <end position="128"/>
    </location>
</feature>
<name>A0ABP3F0G0_9ACTN</name>
<keyword evidence="4" id="KW-1185">Reference proteome</keyword>
<feature type="transmembrane region" description="Helical" evidence="2">
    <location>
        <begin position="40"/>
        <end position="69"/>
    </location>
</feature>
<proteinExistence type="predicted"/>
<keyword evidence="2" id="KW-0812">Transmembrane</keyword>
<reference evidence="4" key="1">
    <citation type="journal article" date="2019" name="Int. J. Syst. Evol. Microbiol.">
        <title>The Global Catalogue of Microorganisms (GCM) 10K type strain sequencing project: providing services to taxonomists for standard genome sequencing and annotation.</title>
        <authorList>
            <consortium name="The Broad Institute Genomics Platform"/>
            <consortium name="The Broad Institute Genome Sequencing Center for Infectious Disease"/>
            <person name="Wu L."/>
            <person name="Ma J."/>
        </authorList>
    </citation>
    <scope>NUCLEOTIDE SEQUENCE [LARGE SCALE GENOMIC DNA]</scope>
    <source>
        <strain evidence="4">JCM 4505</strain>
    </source>
</reference>